<evidence type="ECO:0000313" key="2">
    <source>
        <dbReference type="EMBL" id="KAK1367348.1"/>
    </source>
</evidence>
<accession>A0AAD8HJ98</accession>
<evidence type="ECO:0000313" key="3">
    <source>
        <dbReference type="Proteomes" id="UP001237642"/>
    </source>
</evidence>
<dbReference type="CDD" id="cd23431">
    <property type="entry name" value="beta-trefoil_Ricin_AtEULS3-like"/>
    <property type="match status" value="7"/>
</dbReference>
<dbReference type="EMBL" id="JAUIZM010000009">
    <property type="protein sequence ID" value="KAK1367348.1"/>
    <property type="molecule type" value="Genomic_DNA"/>
</dbReference>
<feature type="region of interest" description="Disordered" evidence="1">
    <location>
        <begin position="1"/>
        <end position="32"/>
    </location>
</feature>
<reference evidence="2" key="1">
    <citation type="submission" date="2023-02" db="EMBL/GenBank/DDBJ databases">
        <title>Genome of toxic invasive species Heracleum sosnowskyi carries increased number of genes despite the absence of recent whole-genome duplications.</title>
        <authorList>
            <person name="Schelkunov M."/>
            <person name="Shtratnikova V."/>
            <person name="Makarenko M."/>
            <person name="Klepikova A."/>
            <person name="Omelchenko D."/>
            <person name="Novikova G."/>
            <person name="Obukhova E."/>
            <person name="Bogdanov V."/>
            <person name="Penin A."/>
            <person name="Logacheva M."/>
        </authorList>
    </citation>
    <scope>NUCLEOTIDE SEQUENCE</scope>
    <source>
        <strain evidence="2">Hsosn_3</strain>
        <tissue evidence="2">Leaf</tissue>
    </source>
</reference>
<dbReference type="SUPFAM" id="SSF50370">
    <property type="entry name" value="Ricin B-like lectins"/>
    <property type="match status" value="7"/>
</dbReference>
<dbReference type="Proteomes" id="UP001237642">
    <property type="component" value="Unassembled WGS sequence"/>
</dbReference>
<organism evidence="2 3">
    <name type="scientific">Heracleum sosnowskyi</name>
    <dbReference type="NCBI Taxonomy" id="360622"/>
    <lineage>
        <taxon>Eukaryota</taxon>
        <taxon>Viridiplantae</taxon>
        <taxon>Streptophyta</taxon>
        <taxon>Embryophyta</taxon>
        <taxon>Tracheophyta</taxon>
        <taxon>Spermatophyta</taxon>
        <taxon>Magnoliopsida</taxon>
        <taxon>eudicotyledons</taxon>
        <taxon>Gunneridae</taxon>
        <taxon>Pentapetalae</taxon>
        <taxon>asterids</taxon>
        <taxon>campanulids</taxon>
        <taxon>Apiales</taxon>
        <taxon>Apiaceae</taxon>
        <taxon>Apioideae</taxon>
        <taxon>apioid superclade</taxon>
        <taxon>Tordylieae</taxon>
        <taxon>Tordyliinae</taxon>
        <taxon>Heracleum</taxon>
    </lineage>
</organism>
<gene>
    <name evidence="2" type="ORF">POM88_042909</name>
</gene>
<sequence>MLVYDQVDSPHQNNNARPVSDPHSSTPHQTQDYLSCKPSFRVYTKAEADCSLAIRDGQVVLARSDPSDPFQHWVRDERYSTEVKDEYGFPSFSMVNKATGQALKHSVGAHHPVQLIPYVPDLLDESVLWTLGEDLGDGYRAMRMATNAHLNVDAFQDSNGCVHDGSIIGLWEWLQGENQRWKIVPHQVQLNPYVPDKLDESILWTLSLDAGDGYRTIRMVNNIRLNVDAFKDHNNIDSPHQNNNAPAPPIVRPVSDPYSSTPDQTQDYLSCKPSFRVYTKAEADCSLAIRDGQVVLARFDPSDPFQHWVKDERYSTEVKDEYGFPSFSMVNKATGQALKHSVGAHHPVQLIPYVPDLLDESVLWTLGEDLGDGYRAMRMATNAHLNVDAFQDSNGCVHDGSIIGLWEWLQGENQRWKIVPHQVQLNPYVPDKLDESILWTLSLDAGDGYRTIRMVNNIRLNVDAFKDHNNIDSPHQNNNAPAPPIVRPVSDPYSSTPDQTQDYLSCKPSFRVYTKAEADCSLAIRDGQVVLARFDPSDPFQHWVKDERYSTKVKDEYGFPSFSMVNKATGQALKHSVGAHHPVQLIPYVPDLLDESVLWTLGEDLGDGYRAMRMATNAHLNVDAFQDSNGCVHDGSIIGLWEWLQGENQRWKIVPHQVQLNPYVPDKLDESILWTLSLDAGDGYRTIGMVNNIRLNVDAFKDHNNIDSPHQNNNAPAPPIVRPVSDPYSSTPDQTQDYLSCKPSFRVYTKAEADCSLAIRDGQVVLARFDPSDPFQHWVKDERYSTEVKDEYGFPSFSMVNKATGQALKHSVGAHHPVQLIPYVPDLLDESVLWTLGEDLGDGYRAMRMATNAHLNVDAFQDSNGCVHDGSIIGLWEWLQGENQRWKIVPHQVQLNPYVPDKLDESILWTLSLDAGDGYRTIGMVNNIRLNVDAFKDHNNIDSPHQNNNAPAPPIVRPVSDPYSSTPDQTQDYLSCKPSFRVYTKAEADCSLAIRDGQVVLARFDPSDPFQHWVKDERYSTQVKDEYGFPSFSMVNKATGQALKHSVGAHRPVQLIPYVPDILDESVLWTLSEDLGDGYRAMRMATNAHLNVDAFQDSNGCVHDGSIIGLWEWLQGENQRWKIVPHQVEPSSIYNQTEQVWDYLGRMPSVRVYTKAETNFSLAIRHGKVILARADPSDPSQHWVKDEKYSTEVKDQHGFPSFALVNKATLQGMKHSIGSHHPVQLMPYVPGILDESVLWTLSEDLGDGYKAMRMASNTRLCVDAFKNSKGHIHDGTVIGLWEWLKGANQRWKIVQHEYVPSSIHNHPHQVWDCLSRMPSVRVCTKAETNCSLAVRHGKVILARADPSDLSQHWVKDERYSTEVKDEYGFPSFSMVNKATGQALKHSVGAHPVQLIPYDLDIHDESVLWTLGADLGDGYRAMRMVNNTRLNLDAFLNSDGRIDDGTVIGLWEWVKGENQQWKIIPY</sequence>
<proteinExistence type="predicted"/>
<feature type="compositionally biased region" description="Polar residues" evidence="1">
    <location>
        <begin position="9"/>
        <end position="32"/>
    </location>
</feature>
<dbReference type="InterPro" id="IPR035992">
    <property type="entry name" value="Ricin_B-like_lectins"/>
</dbReference>
<name>A0AAD8HJ98_9APIA</name>
<keyword evidence="3" id="KW-1185">Reference proteome</keyword>
<dbReference type="Gene3D" id="2.80.10.50">
    <property type="match status" value="7"/>
</dbReference>
<dbReference type="PANTHER" id="PTHR31257">
    <property type="entry name" value="RICIN B-LIKE LECTIN EULS3"/>
    <property type="match status" value="1"/>
</dbReference>
<protein>
    <submittedName>
        <fullName evidence="2">Uncharacterized protein</fullName>
    </submittedName>
</protein>
<dbReference type="InterPro" id="IPR040249">
    <property type="entry name" value="Ricin_B-like_lectin_EULS3-like"/>
</dbReference>
<comment type="caution">
    <text evidence="2">The sequence shown here is derived from an EMBL/GenBank/DDBJ whole genome shotgun (WGS) entry which is preliminary data.</text>
</comment>
<dbReference type="PANTHER" id="PTHR31257:SF2">
    <property type="entry name" value="RICIN B-LIKE LECTIN EULS3"/>
    <property type="match status" value="1"/>
</dbReference>
<reference evidence="2" key="2">
    <citation type="submission" date="2023-05" db="EMBL/GenBank/DDBJ databases">
        <authorList>
            <person name="Schelkunov M.I."/>
        </authorList>
    </citation>
    <scope>NUCLEOTIDE SEQUENCE</scope>
    <source>
        <strain evidence="2">Hsosn_3</strain>
        <tissue evidence="2">Leaf</tissue>
    </source>
</reference>
<evidence type="ECO:0000256" key="1">
    <source>
        <dbReference type="SAM" id="MobiDB-lite"/>
    </source>
</evidence>